<evidence type="ECO:0000313" key="1">
    <source>
        <dbReference type="EMBL" id="CAD8069671.1"/>
    </source>
</evidence>
<protein>
    <submittedName>
        <fullName evidence="1">Uncharacterized protein</fullName>
    </submittedName>
</protein>
<dbReference type="EMBL" id="CAJJDN010000025">
    <property type="protein sequence ID" value="CAD8069671.1"/>
    <property type="molecule type" value="Genomic_DNA"/>
</dbReference>
<sequence>MIKISFLLIKCSKINGLKKTKEYLTFQIILQILLKFRELLIKKLDYNFQIIRILKISIVRIIKDFVLFQVYLVTETYSRNGQLVKHIQIKFLCECITYLDVLFNILESLAFLKSLISFFENKLRPECQDCRLYFSVNPKYNRDEIQFV</sequence>
<keyword evidence="2" id="KW-1185">Reference proteome</keyword>
<dbReference type="Proteomes" id="UP000692954">
    <property type="component" value="Unassembled WGS sequence"/>
</dbReference>
<proteinExistence type="predicted"/>
<reference evidence="1" key="1">
    <citation type="submission" date="2021-01" db="EMBL/GenBank/DDBJ databases">
        <authorList>
            <consortium name="Genoscope - CEA"/>
            <person name="William W."/>
        </authorList>
    </citation>
    <scope>NUCLEOTIDE SEQUENCE</scope>
</reference>
<organism evidence="1 2">
    <name type="scientific">Paramecium sonneborni</name>
    <dbReference type="NCBI Taxonomy" id="65129"/>
    <lineage>
        <taxon>Eukaryota</taxon>
        <taxon>Sar</taxon>
        <taxon>Alveolata</taxon>
        <taxon>Ciliophora</taxon>
        <taxon>Intramacronucleata</taxon>
        <taxon>Oligohymenophorea</taxon>
        <taxon>Peniculida</taxon>
        <taxon>Parameciidae</taxon>
        <taxon>Paramecium</taxon>
    </lineage>
</organism>
<gene>
    <name evidence="1" type="ORF">PSON_ATCC_30995.1.T0250403</name>
</gene>
<comment type="caution">
    <text evidence="1">The sequence shown here is derived from an EMBL/GenBank/DDBJ whole genome shotgun (WGS) entry which is preliminary data.</text>
</comment>
<accession>A0A8S1LVN5</accession>
<name>A0A8S1LVN5_9CILI</name>
<evidence type="ECO:0000313" key="2">
    <source>
        <dbReference type="Proteomes" id="UP000692954"/>
    </source>
</evidence>
<dbReference type="AlphaFoldDB" id="A0A8S1LVN5"/>